<comment type="caution">
    <text evidence="4">The sequence shown here is derived from an EMBL/GenBank/DDBJ whole genome shotgun (WGS) entry which is preliminary data.</text>
</comment>
<dbReference type="SUPFAM" id="SSF53187">
    <property type="entry name" value="Zn-dependent exopeptidases"/>
    <property type="match status" value="1"/>
</dbReference>
<evidence type="ECO:0000256" key="3">
    <source>
        <dbReference type="ARBA" id="ARBA00022801"/>
    </source>
</evidence>
<dbReference type="Proteomes" id="UP001162156">
    <property type="component" value="Unassembled WGS sequence"/>
</dbReference>
<dbReference type="Gene3D" id="3.40.630.10">
    <property type="entry name" value="Zn peptidases"/>
    <property type="match status" value="1"/>
</dbReference>
<keyword evidence="2" id="KW-0479">Metal-binding</keyword>
<protein>
    <recommendedName>
        <fullName evidence="6">Cytosolic non-specific dipeptidase</fullName>
    </recommendedName>
</protein>
<keyword evidence="5" id="KW-1185">Reference proteome</keyword>
<sequence>MATPHCYRTEHSETKTSNSIYGSFEAARRSRKIHVQPVLQKIMQYVDANRAQFVDNLAEAVKIKSITTEIKYKQEVDKMTKFAEKWLLKLHIDYECFNIGYYKVDGKRIKLPPIILASLDSSPRKKTVCVYLHLDVLKPDTSKWKTDPWTLHKEEANFYGCGVACGKGPLMSWFHVIEAFRKCQLELPVNLRFIIESMHHGHSLGLEDFIISKTQDFFGAVDYVVMCDSEWLGEKYPCVIYGTVDEDDNILINGFHDLVDHVTPDEELMYEHIRDFDPDEIRYGYN</sequence>
<keyword evidence="1" id="KW-0645">Protease</keyword>
<dbReference type="PANTHER" id="PTHR43270">
    <property type="entry name" value="BETA-ALA-HIS DIPEPTIDASE"/>
    <property type="match status" value="1"/>
</dbReference>
<evidence type="ECO:0000313" key="5">
    <source>
        <dbReference type="Proteomes" id="UP001162156"/>
    </source>
</evidence>
<dbReference type="InterPro" id="IPR002933">
    <property type="entry name" value="Peptidase_M20"/>
</dbReference>
<evidence type="ECO:0000313" key="4">
    <source>
        <dbReference type="EMBL" id="KAJ8961057.1"/>
    </source>
</evidence>
<name>A0AAV8ZC68_9CUCU</name>
<keyword evidence="3" id="KW-0378">Hydrolase</keyword>
<dbReference type="EMBL" id="JANEYF010001621">
    <property type="protein sequence ID" value="KAJ8961057.1"/>
    <property type="molecule type" value="Genomic_DNA"/>
</dbReference>
<gene>
    <name evidence="4" type="ORF">NQ314_005987</name>
</gene>
<accession>A0AAV8ZC68</accession>
<reference evidence="4" key="1">
    <citation type="journal article" date="2023" name="Insect Mol. Biol.">
        <title>Genome sequencing provides insights into the evolution of gene families encoding plant cell wall-degrading enzymes in longhorned beetles.</title>
        <authorList>
            <person name="Shin N.R."/>
            <person name="Okamura Y."/>
            <person name="Kirsch R."/>
            <person name="Pauchet Y."/>
        </authorList>
    </citation>
    <scope>NUCLEOTIDE SEQUENCE</scope>
    <source>
        <strain evidence="4">RBIC_L_NR</strain>
    </source>
</reference>
<evidence type="ECO:0000256" key="2">
    <source>
        <dbReference type="ARBA" id="ARBA00022723"/>
    </source>
</evidence>
<dbReference type="PANTHER" id="PTHR43270:SF4">
    <property type="entry name" value="CARNOSINE DIPEPTIDASE 2, ISOFORM A"/>
    <property type="match status" value="1"/>
</dbReference>
<dbReference type="GO" id="GO:0006508">
    <property type="term" value="P:proteolysis"/>
    <property type="evidence" value="ECO:0007669"/>
    <property type="project" value="UniProtKB-KW"/>
</dbReference>
<evidence type="ECO:0000256" key="1">
    <source>
        <dbReference type="ARBA" id="ARBA00022670"/>
    </source>
</evidence>
<dbReference type="GO" id="GO:0046872">
    <property type="term" value="F:metal ion binding"/>
    <property type="evidence" value="ECO:0007669"/>
    <property type="project" value="UniProtKB-KW"/>
</dbReference>
<organism evidence="4 5">
    <name type="scientific">Rhamnusium bicolor</name>
    <dbReference type="NCBI Taxonomy" id="1586634"/>
    <lineage>
        <taxon>Eukaryota</taxon>
        <taxon>Metazoa</taxon>
        <taxon>Ecdysozoa</taxon>
        <taxon>Arthropoda</taxon>
        <taxon>Hexapoda</taxon>
        <taxon>Insecta</taxon>
        <taxon>Pterygota</taxon>
        <taxon>Neoptera</taxon>
        <taxon>Endopterygota</taxon>
        <taxon>Coleoptera</taxon>
        <taxon>Polyphaga</taxon>
        <taxon>Cucujiformia</taxon>
        <taxon>Chrysomeloidea</taxon>
        <taxon>Cerambycidae</taxon>
        <taxon>Lepturinae</taxon>
        <taxon>Rhagiini</taxon>
        <taxon>Rhamnusium</taxon>
    </lineage>
</organism>
<evidence type="ECO:0008006" key="6">
    <source>
        <dbReference type="Google" id="ProtNLM"/>
    </source>
</evidence>
<dbReference type="Pfam" id="PF01546">
    <property type="entry name" value="Peptidase_M20"/>
    <property type="match status" value="1"/>
</dbReference>
<proteinExistence type="predicted"/>
<dbReference type="AlphaFoldDB" id="A0AAV8ZC68"/>
<dbReference type="GO" id="GO:0008233">
    <property type="term" value="F:peptidase activity"/>
    <property type="evidence" value="ECO:0007669"/>
    <property type="project" value="UniProtKB-KW"/>
</dbReference>
<dbReference type="InterPro" id="IPR051458">
    <property type="entry name" value="Cyt/Met_Dipeptidase"/>
</dbReference>